<evidence type="ECO:0000256" key="1">
    <source>
        <dbReference type="SAM" id="MobiDB-lite"/>
    </source>
</evidence>
<proteinExistence type="predicted"/>
<dbReference type="EMBL" id="UYRS01018924">
    <property type="protein sequence ID" value="VDK41252.1"/>
    <property type="molecule type" value="Genomic_DNA"/>
</dbReference>
<reference evidence="4" key="1">
    <citation type="submission" date="2017-02" db="UniProtKB">
        <authorList>
            <consortium name="WormBaseParasite"/>
        </authorList>
    </citation>
    <scope>IDENTIFICATION</scope>
</reference>
<feature type="compositionally biased region" description="Low complexity" evidence="1">
    <location>
        <begin position="183"/>
        <end position="194"/>
    </location>
</feature>
<gene>
    <name evidence="2" type="ORF">TASK_LOCUS8904</name>
</gene>
<keyword evidence="3" id="KW-1185">Reference proteome</keyword>
<dbReference type="WBParaSite" id="TASK_0000890301-mRNA-1">
    <property type="protein sequence ID" value="TASK_0000890301-mRNA-1"/>
    <property type="gene ID" value="TASK_0000890301"/>
</dbReference>
<dbReference type="AlphaFoldDB" id="A0A0R3WDQ1"/>
<evidence type="ECO:0000313" key="4">
    <source>
        <dbReference type="WBParaSite" id="TASK_0000890301-mRNA-1"/>
    </source>
</evidence>
<name>A0A0R3WDQ1_TAEAS</name>
<evidence type="ECO:0000313" key="2">
    <source>
        <dbReference type="EMBL" id="VDK41252.1"/>
    </source>
</evidence>
<sequence length="220" mass="23972">MKDRVENKVQGAIFGSVLQGLAVKEAADPASAVEVTPHVATTMPATSFEEEYNVAQDGDNDDDDIIAKALRYAGVLPPTSSMDYPSPVIPPVSPAPACASGNYEVHPTIRMHVLINEQTSDVNSQVISTRCKRVTKICLPLTLQRRQAEQFLEYYTKYMQLDNVNPHRAASVATAWVQAAAETTTTTTNNNNNTSNDCGSPTRRKRRSGVTLPSSSFSQR</sequence>
<accession>A0A0R3WDQ1</accession>
<organism evidence="4">
    <name type="scientific">Taenia asiatica</name>
    <name type="common">Asian tapeworm</name>
    <dbReference type="NCBI Taxonomy" id="60517"/>
    <lineage>
        <taxon>Eukaryota</taxon>
        <taxon>Metazoa</taxon>
        <taxon>Spiralia</taxon>
        <taxon>Lophotrochozoa</taxon>
        <taxon>Platyhelminthes</taxon>
        <taxon>Cestoda</taxon>
        <taxon>Eucestoda</taxon>
        <taxon>Cyclophyllidea</taxon>
        <taxon>Taeniidae</taxon>
        <taxon>Taenia</taxon>
    </lineage>
</organism>
<feature type="compositionally biased region" description="Polar residues" evidence="1">
    <location>
        <begin position="211"/>
        <end position="220"/>
    </location>
</feature>
<feature type="region of interest" description="Disordered" evidence="1">
    <location>
        <begin position="183"/>
        <end position="220"/>
    </location>
</feature>
<reference evidence="2 3" key="2">
    <citation type="submission" date="2018-11" db="EMBL/GenBank/DDBJ databases">
        <authorList>
            <consortium name="Pathogen Informatics"/>
        </authorList>
    </citation>
    <scope>NUCLEOTIDE SEQUENCE [LARGE SCALE GENOMIC DNA]</scope>
</reference>
<protein>
    <submittedName>
        <fullName evidence="4">UL97</fullName>
    </submittedName>
</protein>
<evidence type="ECO:0000313" key="3">
    <source>
        <dbReference type="Proteomes" id="UP000282613"/>
    </source>
</evidence>
<dbReference type="Proteomes" id="UP000282613">
    <property type="component" value="Unassembled WGS sequence"/>
</dbReference>